<dbReference type="Proteomes" id="UP000660729">
    <property type="component" value="Unassembled WGS sequence"/>
</dbReference>
<dbReference type="AlphaFoldDB" id="A0A8H6VFN4"/>
<comment type="caution">
    <text evidence="1">The sequence shown here is derived from an EMBL/GenBank/DDBJ whole genome shotgun (WGS) entry which is preliminary data.</text>
</comment>
<dbReference type="EMBL" id="JABCIY010000168">
    <property type="protein sequence ID" value="KAF7190573.1"/>
    <property type="molecule type" value="Genomic_DNA"/>
</dbReference>
<protein>
    <submittedName>
        <fullName evidence="1">Uncharacterized protein</fullName>
    </submittedName>
</protein>
<proteinExistence type="predicted"/>
<accession>A0A8H6VFN4</accession>
<evidence type="ECO:0000313" key="1">
    <source>
        <dbReference type="EMBL" id="KAF7190573.1"/>
    </source>
</evidence>
<reference evidence="1" key="1">
    <citation type="submission" date="2020-04" db="EMBL/GenBank/DDBJ databases">
        <title>Draft genome resource of the tomato pathogen Pseudocercospora fuligena.</title>
        <authorList>
            <person name="Zaccaron A."/>
        </authorList>
    </citation>
    <scope>NUCLEOTIDE SEQUENCE</scope>
    <source>
        <strain evidence="1">PF001</strain>
    </source>
</reference>
<organism evidence="1 2">
    <name type="scientific">Pseudocercospora fuligena</name>
    <dbReference type="NCBI Taxonomy" id="685502"/>
    <lineage>
        <taxon>Eukaryota</taxon>
        <taxon>Fungi</taxon>
        <taxon>Dikarya</taxon>
        <taxon>Ascomycota</taxon>
        <taxon>Pezizomycotina</taxon>
        <taxon>Dothideomycetes</taxon>
        <taxon>Dothideomycetidae</taxon>
        <taxon>Mycosphaerellales</taxon>
        <taxon>Mycosphaerellaceae</taxon>
        <taxon>Pseudocercospora</taxon>
    </lineage>
</organism>
<name>A0A8H6VFN4_9PEZI</name>
<sequence>MLHYDHREHPAQEHFQTYSRRKGTLVQSSQVRLSDGHCKYIHKPRLKLRQKHLKRFHY</sequence>
<evidence type="ECO:0000313" key="2">
    <source>
        <dbReference type="Proteomes" id="UP000660729"/>
    </source>
</evidence>
<gene>
    <name evidence="1" type="ORF">HII31_07732</name>
</gene>
<feature type="non-terminal residue" evidence="1">
    <location>
        <position position="58"/>
    </location>
</feature>
<keyword evidence="2" id="KW-1185">Reference proteome</keyword>